<protein>
    <submittedName>
        <fullName evidence="4">Uncharacterized protein</fullName>
    </submittedName>
</protein>
<dbReference type="OrthoDB" id="1937761at2759"/>
<dbReference type="InterPro" id="IPR006689">
    <property type="entry name" value="Small_GTPase_ARF/SAR"/>
</dbReference>
<dbReference type="EMBL" id="DF973341">
    <property type="protein sequence ID" value="GAU26728.1"/>
    <property type="molecule type" value="Genomic_DNA"/>
</dbReference>
<evidence type="ECO:0000313" key="5">
    <source>
        <dbReference type="Proteomes" id="UP000242715"/>
    </source>
</evidence>
<dbReference type="Proteomes" id="UP000242715">
    <property type="component" value="Unassembled WGS sequence"/>
</dbReference>
<evidence type="ECO:0000313" key="4">
    <source>
        <dbReference type="EMBL" id="GAU26728.1"/>
    </source>
</evidence>
<gene>
    <name evidence="4" type="ORF">TSUD_317260</name>
</gene>
<dbReference type="Gene3D" id="3.40.50.300">
    <property type="entry name" value="P-loop containing nucleotide triphosphate hydrolases"/>
    <property type="match status" value="1"/>
</dbReference>
<keyword evidence="2" id="KW-0342">GTP-binding</keyword>
<dbReference type="Pfam" id="PF00025">
    <property type="entry name" value="Arf"/>
    <property type="match status" value="1"/>
</dbReference>
<accession>A0A2Z6M5Y3</accession>
<feature type="region of interest" description="Disordered" evidence="3">
    <location>
        <begin position="79"/>
        <end position="103"/>
    </location>
</feature>
<evidence type="ECO:0000256" key="2">
    <source>
        <dbReference type="ARBA" id="ARBA00023134"/>
    </source>
</evidence>
<dbReference type="GO" id="GO:0003924">
    <property type="term" value="F:GTPase activity"/>
    <property type="evidence" value="ECO:0007669"/>
    <property type="project" value="InterPro"/>
</dbReference>
<reference evidence="5" key="1">
    <citation type="journal article" date="2017" name="Front. Plant Sci.">
        <title>Climate Clever Clovers: New Paradigm to Reduce the Environmental Footprint of Ruminants by Breeding Low Methanogenic Forages Utilizing Haplotype Variation.</title>
        <authorList>
            <person name="Kaur P."/>
            <person name="Appels R."/>
            <person name="Bayer P.E."/>
            <person name="Keeble-Gagnere G."/>
            <person name="Wang J."/>
            <person name="Hirakawa H."/>
            <person name="Shirasawa K."/>
            <person name="Vercoe P."/>
            <person name="Stefanova K."/>
            <person name="Durmic Z."/>
            <person name="Nichols P."/>
            <person name="Revell C."/>
            <person name="Isobe S.N."/>
            <person name="Edwards D."/>
            <person name="Erskine W."/>
        </authorList>
    </citation>
    <scope>NUCLEOTIDE SEQUENCE [LARGE SCALE GENOMIC DNA]</scope>
    <source>
        <strain evidence="5">cv. Daliak</strain>
    </source>
</reference>
<proteinExistence type="predicted"/>
<dbReference type="AlphaFoldDB" id="A0A2Z6M5Y3"/>
<organism evidence="4 5">
    <name type="scientific">Trifolium subterraneum</name>
    <name type="common">Subterranean clover</name>
    <dbReference type="NCBI Taxonomy" id="3900"/>
    <lineage>
        <taxon>Eukaryota</taxon>
        <taxon>Viridiplantae</taxon>
        <taxon>Streptophyta</taxon>
        <taxon>Embryophyta</taxon>
        <taxon>Tracheophyta</taxon>
        <taxon>Spermatophyta</taxon>
        <taxon>Magnoliopsida</taxon>
        <taxon>eudicotyledons</taxon>
        <taxon>Gunneridae</taxon>
        <taxon>Pentapetalae</taxon>
        <taxon>rosids</taxon>
        <taxon>fabids</taxon>
        <taxon>Fabales</taxon>
        <taxon>Fabaceae</taxon>
        <taxon>Papilionoideae</taxon>
        <taxon>50 kb inversion clade</taxon>
        <taxon>NPAAA clade</taxon>
        <taxon>Hologalegina</taxon>
        <taxon>IRL clade</taxon>
        <taxon>Trifolieae</taxon>
        <taxon>Trifolium</taxon>
    </lineage>
</organism>
<evidence type="ECO:0000256" key="1">
    <source>
        <dbReference type="ARBA" id="ARBA00022741"/>
    </source>
</evidence>
<evidence type="ECO:0000256" key="3">
    <source>
        <dbReference type="SAM" id="MobiDB-lite"/>
    </source>
</evidence>
<keyword evidence="5" id="KW-1185">Reference proteome</keyword>
<sequence>MQVDAVVYLVDAYDKERFAESKKELDALLSDESLAIRFYEKVLSWNPRALYFPNFASAEQCESIIKMARADLTPSRLQLREGETEEGSKGVRTSKHDSKVEGVSVKQAKLEDTSCSSNQCRMEGVRLLGQGFQEKNASESLSLLGSEVFGLQQITPTDLDV</sequence>
<name>A0A2Z6M5Y3_TRISU</name>
<dbReference type="Gene3D" id="2.60.120.620">
    <property type="entry name" value="q2cbj1_9rhob like domain"/>
    <property type="match status" value="1"/>
</dbReference>
<feature type="compositionally biased region" description="Basic and acidic residues" evidence="3">
    <location>
        <begin position="79"/>
        <end position="100"/>
    </location>
</feature>
<keyword evidence="1" id="KW-0547">Nucleotide-binding</keyword>
<dbReference type="GO" id="GO:0005525">
    <property type="term" value="F:GTP binding"/>
    <property type="evidence" value="ECO:0007669"/>
    <property type="project" value="UniProtKB-KW"/>
</dbReference>
<dbReference type="InterPro" id="IPR027417">
    <property type="entry name" value="P-loop_NTPase"/>
</dbReference>